<gene>
    <name evidence="2" type="ORF">CEXT_416371</name>
</gene>
<organism evidence="2 3">
    <name type="scientific">Caerostris extrusa</name>
    <name type="common">Bark spider</name>
    <name type="synonym">Caerostris bankana</name>
    <dbReference type="NCBI Taxonomy" id="172846"/>
    <lineage>
        <taxon>Eukaryota</taxon>
        <taxon>Metazoa</taxon>
        <taxon>Ecdysozoa</taxon>
        <taxon>Arthropoda</taxon>
        <taxon>Chelicerata</taxon>
        <taxon>Arachnida</taxon>
        <taxon>Araneae</taxon>
        <taxon>Araneomorphae</taxon>
        <taxon>Entelegynae</taxon>
        <taxon>Araneoidea</taxon>
        <taxon>Araneidae</taxon>
        <taxon>Caerostris</taxon>
    </lineage>
</organism>
<proteinExistence type="predicted"/>
<reference evidence="2 3" key="1">
    <citation type="submission" date="2021-06" db="EMBL/GenBank/DDBJ databases">
        <title>Caerostris extrusa draft genome.</title>
        <authorList>
            <person name="Kono N."/>
            <person name="Arakawa K."/>
        </authorList>
    </citation>
    <scope>NUCLEOTIDE SEQUENCE [LARGE SCALE GENOMIC DNA]</scope>
</reference>
<name>A0AAV4XJT9_CAEEX</name>
<keyword evidence="3" id="KW-1185">Reference proteome</keyword>
<feature type="region of interest" description="Disordered" evidence="1">
    <location>
        <begin position="30"/>
        <end position="56"/>
    </location>
</feature>
<sequence length="94" mass="10143">MGKGTSTGAVLGAPPSQFNPCFCSGMPPPHHLSSRKMDCRSGHPMPHPSPDLSPFPVRDELKTAAASIRGSGTYLKVVLYQCWLFGIVRTNRGF</sequence>
<evidence type="ECO:0000256" key="1">
    <source>
        <dbReference type="SAM" id="MobiDB-lite"/>
    </source>
</evidence>
<dbReference type="Proteomes" id="UP001054945">
    <property type="component" value="Unassembled WGS sequence"/>
</dbReference>
<comment type="caution">
    <text evidence="2">The sequence shown here is derived from an EMBL/GenBank/DDBJ whole genome shotgun (WGS) entry which is preliminary data.</text>
</comment>
<dbReference type="AlphaFoldDB" id="A0AAV4XJT9"/>
<evidence type="ECO:0000313" key="2">
    <source>
        <dbReference type="EMBL" id="GIY94069.1"/>
    </source>
</evidence>
<evidence type="ECO:0000313" key="3">
    <source>
        <dbReference type="Proteomes" id="UP001054945"/>
    </source>
</evidence>
<protein>
    <submittedName>
        <fullName evidence="2">Uncharacterized protein</fullName>
    </submittedName>
</protein>
<accession>A0AAV4XJT9</accession>
<dbReference type="EMBL" id="BPLR01017739">
    <property type="protein sequence ID" value="GIY94069.1"/>
    <property type="molecule type" value="Genomic_DNA"/>
</dbReference>